<feature type="transmembrane region" description="Helical" evidence="10">
    <location>
        <begin position="277"/>
        <end position="297"/>
    </location>
</feature>
<dbReference type="GO" id="GO:0015031">
    <property type="term" value="P:protein transport"/>
    <property type="evidence" value="ECO:0007669"/>
    <property type="project" value="UniProtKB-KW"/>
</dbReference>
<dbReference type="Proteomes" id="UP001153365">
    <property type="component" value="Unassembled WGS sequence"/>
</dbReference>
<evidence type="ECO:0000256" key="2">
    <source>
        <dbReference type="ARBA" id="ARBA00007891"/>
    </source>
</evidence>
<evidence type="ECO:0000256" key="1">
    <source>
        <dbReference type="ARBA" id="ARBA00004163"/>
    </source>
</evidence>
<dbReference type="PANTHER" id="PTHR13050">
    <property type="entry name" value="USE1-LIKE PROTEIN"/>
    <property type="match status" value="1"/>
</dbReference>
<evidence type="ECO:0000256" key="7">
    <source>
        <dbReference type="ARBA" id="ARBA00022927"/>
    </source>
</evidence>
<evidence type="ECO:0000256" key="4">
    <source>
        <dbReference type="ARBA" id="ARBA00022692"/>
    </source>
</evidence>
<dbReference type="PANTHER" id="PTHR13050:SF7">
    <property type="entry name" value="VESICLE TRANSPORT PROTEIN USE1"/>
    <property type="match status" value="1"/>
</dbReference>
<gene>
    <name evidence="11" type="ORF">PPACK8108_LOCUS24471</name>
</gene>
<comment type="caution">
    <text evidence="11">The sequence shown here is derived from an EMBL/GenBank/DDBJ whole genome shotgun (WGS) entry which is preliminary data.</text>
</comment>
<accession>A0AAV0BPV1</accession>
<keyword evidence="8 10" id="KW-1133">Transmembrane helix</keyword>
<sequence>MSNQCRTRPPSKENINLMRLINRLEQISNLNLARPVLSEAKQDSQFSSSDISGERTSKDRSAEDIAWYWELKGLETTVKHAKTILKTIEGSSSISQFQENAFPNYGELNDKLKVIESRVKAALELCKVPASKNIPRTKKKVVNSIKKPELPVSLELKPDSRVLNEANKANDLEKGLNEASLDQARKPLIIDEQSITNIELIDKTLNQNSSIQDQLTDELSQMASQLKKNVHHFNKLLVEDQAIIQSNQTKLENNSTLMKTQGGKLSEISIRGRKTTWLTILAVLAVVLAWIMMFIIIRLT</sequence>
<protein>
    <recommendedName>
        <fullName evidence="13">t-SNARE coiled-coil homology domain-containing protein</fullName>
    </recommendedName>
</protein>
<dbReference type="GO" id="GO:0031201">
    <property type="term" value="C:SNARE complex"/>
    <property type="evidence" value="ECO:0007669"/>
    <property type="project" value="TreeGrafter"/>
</dbReference>
<evidence type="ECO:0008006" key="13">
    <source>
        <dbReference type="Google" id="ProtNLM"/>
    </source>
</evidence>
<reference evidence="11" key="1">
    <citation type="submission" date="2022-06" db="EMBL/GenBank/DDBJ databases">
        <authorList>
            <consortium name="SYNGENTA / RWTH Aachen University"/>
        </authorList>
    </citation>
    <scope>NUCLEOTIDE SEQUENCE</scope>
</reference>
<organism evidence="11 12">
    <name type="scientific">Phakopsora pachyrhizi</name>
    <name type="common">Asian soybean rust disease fungus</name>
    <dbReference type="NCBI Taxonomy" id="170000"/>
    <lineage>
        <taxon>Eukaryota</taxon>
        <taxon>Fungi</taxon>
        <taxon>Dikarya</taxon>
        <taxon>Basidiomycota</taxon>
        <taxon>Pucciniomycotina</taxon>
        <taxon>Pucciniomycetes</taxon>
        <taxon>Pucciniales</taxon>
        <taxon>Phakopsoraceae</taxon>
        <taxon>Phakopsora</taxon>
    </lineage>
</organism>
<evidence type="ECO:0000256" key="5">
    <source>
        <dbReference type="ARBA" id="ARBA00022824"/>
    </source>
</evidence>
<dbReference type="AlphaFoldDB" id="A0AAV0BPV1"/>
<evidence type="ECO:0000313" key="11">
    <source>
        <dbReference type="EMBL" id="CAH7689398.1"/>
    </source>
</evidence>
<dbReference type="Pfam" id="PF09753">
    <property type="entry name" value="Use1"/>
    <property type="match status" value="1"/>
</dbReference>
<evidence type="ECO:0000256" key="8">
    <source>
        <dbReference type="ARBA" id="ARBA00022989"/>
    </source>
</evidence>
<evidence type="ECO:0000256" key="10">
    <source>
        <dbReference type="SAM" id="Phobius"/>
    </source>
</evidence>
<dbReference type="GO" id="GO:0005484">
    <property type="term" value="F:SNAP receptor activity"/>
    <property type="evidence" value="ECO:0007669"/>
    <property type="project" value="TreeGrafter"/>
</dbReference>
<evidence type="ECO:0000256" key="9">
    <source>
        <dbReference type="ARBA" id="ARBA00023136"/>
    </source>
</evidence>
<keyword evidence="9 10" id="KW-0472">Membrane</keyword>
<dbReference type="EMBL" id="CALTRL010006072">
    <property type="protein sequence ID" value="CAH7689398.1"/>
    <property type="molecule type" value="Genomic_DNA"/>
</dbReference>
<evidence type="ECO:0000256" key="3">
    <source>
        <dbReference type="ARBA" id="ARBA00022448"/>
    </source>
</evidence>
<keyword evidence="7" id="KW-0653">Protein transport</keyword>
<dbReference type="InterPro" id="IPR019150">
    <property type="entry name" value="Vesicle_transport_protein_Use1"/>
</dbReference>
<evidence type="ECO:0000313" key="12">
    <source>
        <dbReference type="Proteomes" id="UP001153365"/>
    </source>
</evidence>
<keyword evidence="3" id="KW-0813">Transport</keyword>
<proteinExistence type="inferred from homology"/>
<keyword evidence="5" id="KW-0256">Endoplasmic reticulum</keyword>
<keyword evidence="6" id="KW-0931">ER-Golgi transport</keyword>
<comment type="subcellular location">
    <subcellularLocation>
        <location evidence="1">Endoplasmic reticulum membrane</location>
        <topology evidence="1">Single-pass type IV membrane protein</topology>
    </subcellularLocation>
</comment>
<name>A0AAV0BPV1_PHAPC</name>
<comment type="similarity">
    <text evidence="2">Belongs to the USE1 family.</text>
</comment>
<keyword evidence="12" id="KW-1185">Reference proteome</keyword>
<dbReference type="GO" id="GO:0005789">
    <property type="term" value="C:endoplasmic reticulum membrane"/>
    <property type="evidence" value="ECO:0007669"/>
    <property type="project" value="UniProtKB-SubCell"/>
</dbReference>
<keyword evidence="4 10" id="KW-0812">Transmembrane</keyword>
<dbReference type="GO" id="GO:0006890">
    <property type="term" value="P:retrograde vesicle-mediated transport, Golgi to endoplasmic reticulum"/>
    <property type="evidence" value="ECO:0007669"/>
    <property type="project" value="TreeGrafter"/>
</dbReference>
<evidence type="ECO:0000256" key="6">
    <source>
        <dbReference type="ARBA" id="ARBA00022892"/>
    </source>
</evidence>
<dbReference type="CDD" id="cd15860">
    <property type="entry name" value="SNARE_USE1"/>
    <property type="match status" value="1"/>
</dbReference>